<proteinExistence type="inferred from homology"/>
<evidence type="ECO:0000259" key="15">
    <source>
        <dbReference type="PROSITE" id="PS51767"/>
    </source>
</evidence>
<evidence type="ECO:0000256" key="7">
    <source>
        <dbReference type="ARBA" id="ARBA00023136"/>
    </source>
</evidence>
<evidence type="ECO:0000256" key="3">
    <source>
        <dbReference type="ARBA" id="ARBA00022475"/>
    </source>
</evidence>
<evidence type="ECO:0000256" key="10">
    <source>
        <dbReference type="PIRSR" id="PIRSR601461-1"/>
    </source>
</evidence>
<dbReference type="CDD" id="cd05471">
    <property type="entry name" value="pepsin_like"/>
    <property type="match status" value="1"/>
</dbReference>
<protein>
    <recommendedName>
        <fullName evidence="15">Peptidase A1 domain-containing protein</fullName>
    </recommendedName>
</protein>
<keyword evidence="5 12" id="KW-0064">Aspartyl protease</keyword>
<dbReference type="Pfam" id="PF00026">
    <property type="entry name" value="Asp"/>
    <property type="match status" value="1"/>
</dbReference>
<keyword evidence="14" id="KW-0732">Signal</keyword>
<dbReference type="PANTHER" id="PTHR47966">
    <property type="entry name" value="BETA-SITE APP-CLEAVING ENZYME, ISOFORM A-RELATED"/>
    <property type="match status" value="1"/>
</dbReference>
<sequence>MKLSVSLSAVLAGVLCMLSVQEVDAVPLNQRAPRFVTLPLKRVQLEGRSGVHGQIYLQQHMNRAIRRLARMTKREEPSHDDLYSRMERRVLAIEGPEGLENLERRYNRIGVPKLAQTTKTPLKKATTKNAVAPKKATTKNAVDPPQKATTKNAVNPPQKATTKNAVNPPQNATTKNAVDPPQKATTKNVASPKKPDTLAAELFSQKSQAHEGNTKPTSKGLHKDNGQSKGNNTIPTGTILAVAVPEVTADTGDVAFAAVNPTASDSLGLDIEAQDVGYLATVQIGTPPRDFLILMDSGSADFWVGAENCVSEGGGGCGQHNFLGPQSSSTFVSSGNTFSVTYGTGDVSGDIITDDITLASLALPGHQFGVATSESVDFSADTTPFDGLMGLAKSTLSEQGVLTPVESLHEAGLISESIVSYKISRLADDKNDGEITFGALDPAKFVAGTEVTLPNVNAQGFWEADLQTISVNGQDTGLTGRTAILDTGTTLIVAPAADAQAVHNLIQGAKSDGQGGFTVPCTLTDSVALTFGGSSFAIDPRDIAFTPVDPNDPTGDCVSGITSGDIGGADEWLVGDVFLKNAYFSTDVTKNIIILAQLA</sequence>
<evidence type="ECO:0000256" key="11">
    <source>
        <dbReference type="PIRSR" id="PIRSR601461-2"/>
    </source>
</evidence>
<evidence type="ECO:0000256" key="13">
    <source>
        <dbReference type="SAM" id="MobiDB-lite"/>
    </source>
</evidence>
<dbReference type="InterPro" id="IPR021109">
    <property type="entry name" value="Peptidase_aspartic_dom_sf"/>
</dbReference>
<dbReference type="PANTHER" id="PTHR47966:SF75">
    <property type="entry name" value="ENDOPEPTIDASE (CTSD), PUTATIVE (AFU_ORTHOLOGUE AFUA_4G07040)-RELATED"/>
    <property type="match status" value="1"/>
</dbReference>
<evidence type="ECO:0000256" key="8">
    <source>
        <dbReference type="ARBA" id="ARBA00023180"/>
    </source>
</evidence>
<reference evidence="16" key="1">
    <citation type="submission" date="2021-02" db="EMBL/GenBank/DDBJ databases">
        <title>Psilocybe cubensis genome.</title>
        <authorList>
            <person name="Mckernan K.J."/>
            <person name="Crawford S."/>
            <person name="Trippe A."/>
            <person name="Kane L.T."/>
            <person name="Mclaughlin S."/>
        </authorList>
    </citation>
    <scope>NUCLEOTIDE SEQUENCE [LARGE SCALE GENOMIC DNA]</scope>
    <source>
        <strain evidence="16">MGC-MH-2018</strain>
    </source>
</reference>
<dbReference type="Gene3D" id="2.40.70.10">
    <property type="entry name" value="Acid Proteases"/>
    <property type="match status" value="2"/>
</dbReference>
<organism evidence="16">
    <name type="scientific">Psilocybe cubensis</name>
    <name type="common">Psychedelic mushroom</name>
    <name type="synonym">Stropharia cubensis</name>
    <dbReference type="NCBI Taxonomy" id="181762"/>
    <lineage>
        <taxon>Eukaryota</taxon>
        <taxon>Fungi</taxon>
        <taxon>Dikarya</taxon>
        <taxon>Basidiomycota</taxon>
        <taxon>Agaricomycotina</taxon>
        <taxon>Agaricomycetes</taxon>
        <taxon>Agaricomycetidae</taxon>
        <taxon>Agaricales</taxon>
        <taxon>Agaricineae</taxon>
        <taxon>Strophariaceae</taxon>
        <taxon>Psilocybe</taxon>
    </lineage>
</organism>
<feature type="compositionally biased region" description="Polar residues" evidence="13">
    <location>
        <begin position="147"/>
        <end position="176"/>
    </location>
</feature>
<dbReference type="AlphaFoldDB" id="A0A8H8CM24"/>
<evidence type="ECO:0000256" key="1">
    <source>
        <dbReference type="ARBA" id="ARBA00004236"/>
    </source>
</evidence>
<dbReference type="GO" id="GO:0004190">
    <property type="term" value="F:aspartic-type endopeptidase activity"/>
    <property type="evidence" value="ECO:0007669"/>
    <property type="project" value="UniProtKB-KW"/>
</dbReference>
<dbReference type="PROSITE" id="PS00141">
    <property type="entry name" value="ASP_PROTEASE"/>
    <property type="match status" value="1"/>
</dbReference>
<dbReference type="FunFam" id="2.40.70.10:FF:000060">
    <property type="entry name" value="Aspartic-type endopeptidase ctsD"/>
    <property type="match status" value="1"/>
</dbReference>
<dbReference type="InterPro" id="IPR034164">
    <property type="entry name" value="Pepsin-like_dom"/>
</dbReference>
<evidence type="ECO:0000256" key="2">
    <source>
        <dbReference type="ARBA" id="ARBA00007447"/>
    </source>
</evidence>
<dbReference type="GO" id="GO:0006508">
    <property type="term" value="P:proteolysis"/>
    <property type="evidence" value="ECO:0007669"/>
    <property type="project" value="UniProtKB-KW"/>
</dbReference>
<gene>
    <name evidence="16" type="ORF">JR316_004825</name>
</gene>
<comment type="similarity">
    <text evidence="2 12">Belongs to the peptidase A1 family.</text>
</comment>
<keyword evidence="7" id="KW-0472">Membrane</keyword>
<evidence type="ECO:0000256" key="12">
    <source>
        <dbReference type="RuleBase" id="RU000454"/>
    </source>
</evidence>
<feature type="active site" evidence="10">
    <location>
        <position position="296"/>
    </location>
</feature>
<feature type="domain" description="Peptidase A1" evidence="15">
    <location>
        <begin position="278"/>
        <end position="596"/>
    </location>
</feature>
<dbReference type="InterPro" id="IPR033121">
    <property type="entry name" value="PEPTIDASE_A1"/>
</dbReference>
<keyword evidence="9" id="KW-0449">Lipoprotein</keyword>
<keyword evidence="4 12" id="KW-0645">Protease</keyword>
<feature type="region of interest" description="Disordered" evidence="13">
    <location>
        <begin position="117"/>
        <end position="233"/>
    </location>
</feature>
<accession>A0A8H8CM24</accession>
<feature type="disulfide bond" evidence="11">
    <location>
        <begin position="521"/>
        <end position="557"/>
    </location>
</feature>
<name>A0A8H8CM24_PSICU</name>
<feature type="signal peptide" evidence="14">
    <location>
        <begin position="1"/>
        <end position="25"/>
    </location>
</feature>
<evidence type="ECO:0000256" key="5">
    <source>
        <dbReference type="ARBA" id="ARBA00022750"/>
    </source>
</evidence>
<dbReference type="InterPro" id="IPR001969">
    <property type="entry name" value="Aspartic_peptidase_AS"/>
</dbReference>
<dbReference type="PROSITE" id="PS51767">
    <property type="entry name" value="PEPTIDASE_A1"/>
    <property type="match status" value="1"/>
</dbReference>
<feature type="chain" id="PRO_5034246672" description="Peptidase A1 domain-containing protein" evidence="14">
    <location>
        <begin position="26"/>
        <end position="599"/>
    </location>
</feature>
<comment type="subcellular location">
    <subcellularLocation>
        <location evidence="1">Cell membrane</location>
    </subcellularLocation>
</comment>
<evidence type="ECO:0000313" key="16">
    <source>
        <dbReference type="EMBL" id="KAG5170436.1"/>
    </source>
</evidence>
<keyword evidence="11" id="KW-1015">Disulfide bond</keyword>
<dbReference type="GO" id="GO:0005886">
    <property type="term" value="C:plasma membrane"/>
    <property type="evidence" value="ECO:0007669"/>
    <property type="project" value="UniProtKB-SubCell"/>
</dbReference>
<evidence type="ECO:0000256" key="6">
    <source>
        <dbReference type="ARBA" id="ARBA00022801"/>
    </source>
</evidence>
<keyword evidence="3" id="KW-1003">Cell membrane</keyword>
<feature type="disulfide bond" evidence="11">
    <location>
        <begin position="309"/>
        <end position="317"/>
    </location>
</feature>
<keyword evidence="6 12" id="KW-0378">Hydrolase</keyword>
<evidence type="ECO:0000256" key="14">
    <source>
        <dbReference type="SAM" id="SignalP"/>
    </source>
</evidence>
<feature type="active site" evidence="10">
    <location>
        <position position="486"/>
    </location>
</feature>
<dbReference type="PRINTS" id="PR00792">
    <property type="entry name" value="PEPSIN"/>
</dbReference>
<keyword evidence="8" id="KW-0325">Glycoprotein</keyword>
<evidence type="ECO:0000256" key="9">
    <source>
        <dbReference type="ARBA" id="ARBA00023288"/>
    </source>
</evidence>
<dbReference type="OrthoDB" id="2747330at2759"/>
<dbReference type="SUPFAM" id="SSF50630">
    <property type="entry name" value="Acid proteases"/>
    <property type="match status" value="1"/>
</dbReference>
<evidence type="ECO:0000256" key="4">
    <source>
        <dbReference type="ARBA" id="ARBA00022670"/>
    </source>
</evidence>
<dbReference type="InterPro" id="IPR001461">
    <property type="entry name" value="Aspartic_peptidase_A1"/>
</dbReference>
<comment type="caution">
    <text evidence="16">The sequence shown here is derived from an EMBL/GenBank/DDBJ whole genome shotgun (WGS) entry which is preliminary data.</text>
</comment>
<dbReference type="EMBL" id="JAFIQS010000004">
    <property type="protein sequence ID" value="KAG5170436.1"/>
    <property type="molecule type" value="Genomic_DNA"/>
</dbReference>